<evidence type="ECO:0000313" key="6">
    <source>
        <dbReference type="EMBL" id="BAT28338.1"/>
    </source>
</evidence>
<organism evidence="6">
    <name type="scientific">Aureimonas frigidaquae</name>
    <dbReference type="NCBI Taxonomy" id="424757"/>
    <lineage>
        <taxon>Bacteria</taxon>
        <taxon>Pseudomonadati</taxon>
        <taxon>Pseudomonadota</taxon>
        <taxon>Alphaproteobacteria</taxon>
        <taxon>Hyphomicrobiales</taxon>
        <taxon>Aurantimonadaceae</taxon>
        <taxon>Aureimonas</taxon>
    </lineage>
</organism>
<dbReference type="PANTHER" id="PTHR30404:SF0">
    <property type="entry name" value="N-ACETYLMURAMOYL-L-ALANINE AMIDASE AMIC"/>
    <property type="match status" value="1"/>
</dbReference>
<dbReference type="InterPro" id="IPR050695">
    <property type="entry name" value="N-acetylmuramoyl_amidase_3"/>
</dbReference>
<evidence type="ECO:0000256" key="4">
    <source>
        <dbReference type="SAM" id="SignalP"/>
    </source>
</evidence>
<dbReference type="AlphaFoldDB" id="A0A0P0Z2N1"/>
<dbReference type="PANTHER" id="PTHR30404">
    <property type="entry name" value="N-ACETYLMURAMOYL-L-ALANINE AMIDASE"/>
    <property type="match status" value="1"/>
</dbReference>
<reference evidence="6" key="1">
    <citation type="journal article" date="2015" name="Proc. Natl. Acad. Sci. U.S.A.">
        <title>Bacterial clade with the ribosomal RNA operon on a small plasmid rather than the chromosome.</title>
        <authorList>
            <person name="Anda M."/>
            <person name="Ohtsubo Y."/>
            <person name="Okubo T."/>
            <person name="Sugawara M."/>
            <person name="Nagata Y."/>
            <person name="Tsuda M."/>
            <person name="Minamisawa K."/>
            <person name="Mitsui H."/>
        </authorList>
    </citation>
    <scope>NUCLEOTIDE SEQUENCE</scope>
    <source>
        <strain evidence="6">JCM 14755</strain>
    </source>
</reference>
<dbReference type="Pfam" id="PF01520">
    <property type="entry name" value="Amidase_3"/>
    <property type="match status" value="1"/>
</dbReference>
<dbReference type="CDD" id="cd02696">
    <property type="entry name" value="MurNAc-LAA"/>
    <property type="match status" value="1"/>
</dbReference>
<evidence type="ECO:0000259" key="5">
    <source>
        <dbReference type="SMART" id="SM00646"/>
    </source>
</evidence>
<dbReference type="EC" id="3.5.1.28" evidence="2"/>
<dbReference type="Gene3D" id="3.40.630.40">
    <property type="entry name" value="Zn-dependent exopeptidases"/>
    <property type="match status" value="1"/>
</dbReference>
<dbReference type="InterPro" id="IPR002508">
    <property type="entry name" value="MurNAc-LAA_cat"/>
</dbReference>
<feature type="domain" description="MurNAc-LAA" evidence="5">
    <location>
        <begin position="225"/>
        <end position="380"/>
    </location>
</feature>
<name>A0A0P0Z2N1_9HYPH</name>
<keyword evidence="4" id="KW-0732">Signal</keyword>
<dbReference type="RefSeq" id="WP_062226201.1">
    <property type="nucleotide sequence ID" value="NZ_BBWR01000002.1"/>
</dbReference>
<comment type="catalytic activity">
    <reaction evidence="1">
        <text>Hydrolyzes the link between N-acetylmuramoyl residues and L-amino acid residues in certain cell-wall glycopeptides.</text>
        <dbReference type="EC" id="3.5.1.28"/>
    </reaction>
</comment>
<dbReference type="Gene3D" id="2.60.40.3500">
    <property type="match status" value="1"/>
</dbReference>
<protein>
    <recommendedName>
        <fullName evidence="2">N-acetylmuramoyl-L-alanine amidase</fullName>
        <ecNumber evidence="2">3.5.1.28</ecNumber>
    </recommendedName>
</protein>
<accession>A0A0P0Z2N1</accession>
<dbReference type="GO" id="GO:0030288">
    <property type="term" value="C:outer membrane-bounded periplasmic space"/>
    <property type="evidence" value="ECO:0007669"/>
    <property type="project" value="TreeGrafter"/>
</dbReference>
<sequence length="396" mass="42523">MTNFWSRILFLLAALMWFQPGAGATTVITSVHYSAHAQAANLSIGVTEDVAVTMRLLDGPPRIVLDFPDTVLATPFPPVEGGAVVRNVRDGLAGEGRYRIVFETAPDVLAGVERVEAPDGRRILNFELRPVDPSAYAEAMRADAAARSQDRVLEAPQRSRQAWRVVIDPGHGGIDNGATGVTGVHEKDINLAFARALQAALATQGDVDPVLTRDADIFVPLARRVQIASDQGADLFVSIHADSIAYDTIRGATVYTLSDVASDKLAGEVADSENAADRFAGPEWQNDTPEIHGILVDLMRRENEAFSTAFAGMLVDDLKAGGIGLINNPHRSAGFRVLRAPDVPSVLFELGYLSNVKDETLVQSGEWQGKVADLAARAILRFLEGRGPAWGVGKPD</sequence>
<proteinExistence type="predicted"/>
<feature type="signal peptide" evidence="4">
    <location>
        <begin position="1"/>
        <end position="24"/>
    </location>
</feature>
<dbReference type="GO" id="GO:0009253">
    <property type="term" value="P:peptidoglycan catabolic process"/>
    <property type="evidence" value="ECO:0007669"/>
    <property type="project" value="InterPro"/>
</dbReference>
<dbReference type="GO" id="GO:0008745">
    <property type="term" value="F:N-acetylmuramoyl-L-alanine amidase activity"/>
    <property type="evidence" value="ECO:0007669"/>
    <property type="project" value="UniProtKB-EC"/>
</dbReference>
<evidence type="ECO:0000256" key="2">
    <source>
        <dbReference type="ARBA" id="ARBA00011901"/>
    </source>
</evidence>
<dbReference type="EMBL" id="LC066377">
    <property type="protein sequence ID" value="BAT28338.1"/>
    <property type="molecule type" value="Genomic_DNA"/>
</dbReference>
<evidence type="ECO:0000256" key="3">
    <source>
        <dbReference type="ARBA" id="ARBA00022801"/>
    </source>
</evidence>
<feature type="chain" id="PRO_5006058026" description="N-acetylmuramoyl-L-alanine amidase" evidence="4">
    <location>
        <begin position="25"/>
        <end position="396"/>
    </location>
</feature>
<evidence type="ECO:0000256" key="1">
    <source>
        <dbReference type="ARBA" id="ARBA00001561"/>
    </source>
</evidence>
<dbReference type="SMART" id="SM00646">
    <property type="entry name" value="Ami_3"/>
    <property type="match status" value="1"/>
</dbReference>
<keyword evidence="3" id="KW-0378">Hydrolase</keyword>
<dbReference type="SUPFAM" id="SSF53187">
    <property type="entry name" value="Zn-dependent exopeptidases"/>
    <property type="match status" value="1"/>
</dbReference>